<dbReference type="Pfam" id="PF13505">
    <property type="entry name" value="OMP_b-brl"/>
    <property type="match status" value="1"/>
</dbReference>
<dbReference type="Proteomes" id="UP001595445">
    <property type="component" value="Unassembled WGS sequence"/>
</dbReference>
<dbReference type="InterPro" id="IPR027385">
    <property type="entry name" value="Beta-barrel_OMP"/>
</dbReference>
<reference evidence="4" key="1">
    <citation type="journal article" date="2019" name="Int. J. Syst. Evol. Microbiol.">
        <title>The Global Catalogue of Microorganisms (GCM) 10K type strain sequencing project: providing services to taxonomists for standard genome sequencing and annotation.</title>
        <authorList>
            <consortium name="The Broad Institute Genomics Platform"/>
            <consortium name="The Broad Institute Genome Sequencing Center for Infectious Disease"/>
            <person name="Wu L."/>
            <person name="Ma J."/>
        </authorList>
    </citation>
    <scope>NUCLEOTIDE SEQUENCE [LARGE SCALE GENOMIC DNA]</scope>
    <source>
        <strain evidence="4">KCTC 62102</strain>
    </source>
</reference>
<dbReference type="InterPro" id="IPR011250">
    <property type="entry name" value="OMP/PagP_B-barrel"/>
</dbReference>
<feature type="domain" description="Outer membrane protein beta-barrel" evidence="2">
    <location>
        <begin position="28"/>
        <end position="188"/>
    </location>
</feature>
<dbReference type="Gene3D" id="2.40.160.20">
    <property type="match status" value="1"/>
</dbReference>
<name>A0ABV7DW18_9RHOB</name>
<accession>A0ABV7DW18</accession>
<sequence>MIAALAALASPAVAGGIAEPVVEAPVEVAAAPAPGMDWTGFYAGLSVLRGTASDDGGVTETDTEGFGAQIGYLRDLGTFVVGGELAHVSGDFDAFLSDDWTSTRLKLIGGYDAGRLLPYAFVGLSQYEVDSVTDYSDTVTIYGLGAKIALTDKFHAGLEYVVENKDNYDDSGIDAENADLSLRLDYRF</sequence>
<evidence type="ECO:0000256" key="1">
    <source>
        <dbReference type="ARBA" id="ARBA00022729"/>
    </source>
</evidence>
<proteinExistence type="predicted"/>
<keyword evidence="4" id="KW-1185">Reference proteome</keyword>
<dbReference type="SUPFAM" id="SSF56925">
    <property type="entry name" value="OMPA-like"/>
    <property type="match status" value="1"/>
</dbReference>
<protein>
    <submittedName>
        <fullName evidence="3">Outer membrane protein</fullName>
    </submittedName>
</protein>
<evidence type="ECO:0000313" key="3">
    <source>
        <dbReference type="EMBL" id="MFC3086986.1"/>
    </source>
</evidence>
<dbReference type="EMBL" id="JBHRSM010000023">
    <property type="protein sequence ID" value="MFC3086986.1"/>
    <property type="molecule type" value="Genomic_DNA"/>
</dbReference>
<organism evidence="3 4">
    <name type="scientific">Tabrizicola soli</name>
    <dbReference type="NCBI Taxonomy" id="2185115"/>
    <lineage>
        <taxon>Bacteria</taxon>
        <taxon>Pseudomonadati</taxon>
        <taxon>Pseudomonadota</taxon>
        <taxon>Alphaproteobacteria</taxon>
        <taxon>Rhodobacterales</taxon>
        <taxon>Paracoccaceae</taxon>
        <taxon>Tabrizicola</taxon>
    </lineage>
</organism>
<evidence type="ECO:0000259" key="2">
    <source>
        <dbReference type="Pfam" id="PF13505"/>
    </source>
</evidence>
<gene>
    <name evidence="3" type="ORF">ACFOD6_13110</name>
</gene>
<comment type="caution">
    <text evidence="3">The sequence shown here is derived from an EMBL/GenBank/DDBJ whole genome shotgun (WGS) entry which is preliminary data.</text>
</comment>
<keyword evidence="1" id="KW-0732">Signal</keyword>
<evidence type="ECO:0000313" key="4">
    <source>
        <dbReference type="Proteomes" id="UP001595445"/>
    </source>
</evidence>
<dbReference type="RefSeq" id="WP_197642769.1">
    <property type="nucleotide sequence ID" value="NZ_JAEACP010000006.1"/>
</dbReference>